<dbReference type="Proteomes" id="UP000186922">
    <property type="component" value="Unassembled WGS sequence"/>
</dbReference>
<evidence type="ECO:0000313" key="2">
    <source>
        <dbReference type="Proteomes" id="UP000186922"/>
    </source>
</evidence>
<dbReference type="EMBL" id="BDGG01000004">
    <property type="protein sequence ID" value="GAU98422.1"/>
    <property type="molecule type" value="Genomic_DNA"/>
</dbReference>
<accession>A0A1D1VEC7</accession>
<reference evidence="1 2" key="1">
    <citation type="journal article" date="2016" name="Nat. Commun.">
        <title>Extremotolerant tardigrade genome and improved radiotolerance of human cultured cells by tardigrade-unique protein.</title>
        <authorList>
            <person name="Hashimoto T."/>
            <person name="Horikawa D.D."/>
            <person name="Saito Y."/>
            <person name="Kuwahara H."/>
            <person name="Kozuka-Hata H."/>
            <person name="Shin-I T."/>
            <person name="Minakuchi Y."/>
            <person name="Ohishi K."/>
            <person name="Motoyama A."/>
            <person name="Aizu T."/>
            <person name="Enomoto A."/>
            <person name="Kondo K."/>
            <person name="Tanaka S."/>
            <person name="Hara Y."/>
            <person name="Koshikawa S."/>
            <person name="Sagara H."/>
            <person name="Miura T."/>
            <person name="Yokobori S."/>
            <person name="Miyagawa K."/>
            <person name="Suzuki Y."/>
            <person name="Kubo T."/>
            <person name="Oyama M."/>
            <person name="Kohara Y."/>
            <person name="Fujiyama A."/>
            <person name="Arakawa K."/>
            <person name="Katayama T."/>
            <person name="Toyoda A."/>
            <person name="Kunieda T."/>
        </authorList>
    </citation>
    <scope>NUCLEOTIDE SEQUENCE [LARGE SCALE GENOMIC DNA]</scope>
    <source>
        <strain evidence="1 2">YOKOZUNA-1</strain>
    </source>
</reference>
<protein>
    <submittedName>
        <fullName evidence="1">Uncharacterized protein</fullName>
    </submittedName>
</protein>
<name>A0A1D1VEC7_RAMVA</name>
<gene>
    <name evidence="1" type="primary">RvY_09574-1</name>
    <name evidence="1" type="synonym">RvY_09574.1</name>
    <name evidence="1" type="ORF">RvY_09574</name>
</gene>
<evidence type="ECO:0000313" key="1">
    <source>
        <dbReference type="EMBL" id="GAU98422.1"/>
    </source>
</evidence>
<comment type="caution">
    <text evidence="1">The sequence shown here is derived from an EMBL/GenBank/DDBJ whole genome shotgun (WGS) entry which is preliminary data.</text>
</comment>
<organism evidence="1 2">
    <name type="scientific">Ramazzottius varieornatus</name>
    <name type="common">Water bear</name>
    <name type="synonym">Tardigrade</name>
    <dbReference type="NCBI Taxonomy" id="947166"/>
    <lineage>
        <taxon>Eukaryota</taxon>
        <taxon>Metazoa</taxon>
        <taxon>Ecdysozoa</taxon>
        <taxon>Tardigrada</taxon>
        <taxon>Eutardigrada</taxon>
        <taxon>Parachela</taxon>
        <taxon>Hypsibioidea</taxon>
        <taxon>Ramazzottiidae</taxon>
        <taxon>Ramazzottius</taxon>
    </lineage>
</organism>
<keyword evidence="2" id="KW-1185">Reference proteome</keyword>
<sequence>MVSVEFHNEIDYHFPVGTCSTYPLVSLHRTTSEESVDTQAATTGILLDITGELRAQMLHKGKNNTTNTAYQAAFFQGICKPRQLLQIVYSEEQPSFSRRTPVMSERDSECHLSERIQLRLRNIRLCNFFK</sequence>
<dbReference type="AlphaFoldDB" id="A0A1D1VEC7"/>
<proteinExistence type="predicted"/>